<gene>
    <name evidence="1" type="ORF">PS655_05942</name>
</gene>
<sequence length="754" mass="79061">MAKHNSTQLEAQQSDLNQGIEISSLNGRDFQPSGISISYDSARAAITGKYEYHANDFITFELIGAASFDGKDPAFTTTTRPVTKDGFADVTFYGMSANPVVHVVLVASLSSDPEVSGTRDFTFMAYPIAAPDQLGCVTVGSGLAITPEGKLSVSAAGGTPYSLPIATATLLGGVKQGTNVSIANDGKLSVAAATTAVAGVVPLASAAEVKAGQDVSKAATAKDIKAVYAPLASPEFSGVVTLDRDQAASGYKVAPKELVTAALLSQSIQGMTTIAVVTPTNGGVTLSLTADQVRCPIMRFTGLQGGPSYVRMGAVGRWTIINDCSGGKPLYFQYSASDHPELPIYDGQRVDIIVVNKGAEGTHTYLVTPPVLSPAFTGTATITNDQTKIPPVAQELVTRAYVDVVTKAAAGGVKLATLKQTQDGTDNTTAVTPMDVKAVYAPLASPKLSGCTTIIEPQAGAKVLLAMTVDGSYHTVAPKTLDQSSIYLQVGGSEYNANSYRLIGFGYNNSSAKNPPVAIGGVETDPGGSTKADFIVATRSDTSANPPVERLRVAANGRVMITNDQTKIPPVAQELVSRAYVDVVTKAADGSVKLATLKQTQDGTDNTTAVTPMNVKAVYAPLAGPQFTGLARLVNHQGRSDYVLERQELVTGQALQRAARGEFLYDVSGISDNVMLGEYQAQLAIFRFVGYGNGAFFVDMPQAGKWTIINECTGSISLNFGYPQNNYVALSMNEKIMNVVIVDQGGGKFHTYKC</sequence>
<evidence type="ECO:0000313" key="2">
    <source>
        <dbReference type="Proteomes" id="UP000327167"/>
    </source>
</evidence>
<organism evidence="1 2">
    <name type="scientific">Pseudomonas fluorescens</name>
    <dbReference type="NCBI Taxonomy" id="294"/>
    <lineage>
        <taxon>Bacteria</taxon>
        <taxon>Pseudomonadati</taxon>
        <taxon>Pseudomonadota</taxon>
        <taxon>Gammaproteobacteria</taxon>
        <taxon>Pseudomonadales</taxon>
        <taxon>Pseudomonadaceae</taxon>
        <taxon>Pseudomonas</taxon>
    </lineage>
</organism>
<name>A0A5E6Y3P5_PSEFL</name>
<dbReference type="RefSeq" id="WP_150652953.1">
    <property type="nucleotide sequence ID" value="NZ_CABVHJ010000036.1"/>
</dbReference>
<evidence type="ECO:0000313" key="1">
    <source>
        <dbReference type="EMBL" id="VVN47189.1"/>
    </source>
</evidence>
<proteinExistence type="predicted"/>
<protein>
    <submittedName>
        <fullName evidence="1">Uncharacterized protein</fullName>
    </submittedName>
</protein>
<reference evidence="1 2" key="1">
    <citation type="submission" date="2019-09" db="EMBL/GenBank/DDBJ databases">
        <authorList>
            <person name="Chandra G."/>
            <person name="Truman W A."/>
        </authorList>
    </citation>
    <scope>NUCLEOTIDE SEQUENCE [LARGE SCALE GENOMIC DNA]</scope>
    <source>
        <strain evidence="1">PS655</strain>
    </source>
</reference>
<dbReference type="AlphaFoldDB" id="A0A5E6Y3P5"/>
<dbReference type="Proteomes" id="UP000327167">
    <property type="component" value="Unassembled WGS sequence"/>
</dbReference>
<accession>A0A5E6Y3P5</accession>
<dbReference type="EMBL" id="CABVHJ010000036">
    <property type="protein sequence ID" value="VVN47189.1"/>
    <property type="molecule type" value="Genomic_DNA"/>
</dbReference>